<keyword evidence="5 7" id="KW-1133">Transmembrane helix</keyword>
<dbReference type="AlphaFoldDB" id="A0A0B7H6Y2"/>
<evidence type="ECO:0000256" key="7">
    <source>
        <dbReference type="SAM" id="Phobius"/>
    </source>
</evidence>
<feature type="domain" description="MacB-like periplasmic core" evidence="9">
    <location>
        <begin position="29"/>
        <end position="245"/>
    </location>
</feature>
<evidence type="ECO:0000313" key="10">
    <source>
        <dbReference type="EMBL" id="CEN34279.1"/>
    </source>
</evidence>
<sequence>MNFPLFIARRIIFSKSDKSTVSSPIIKMAIAAIAVGVVMMLIAIATGMGLQRKIREKIVAFQGHIQVYNYDNNASEVSIKPISIHQNFYPNFPNIPEVTHVQAVATKGGIIRTENSYEAILAKGVGKDYNWQLMKEFIKEGRVPNFSGEEISNEILISEYFANRLHLKLRDKCHAIFLKDEKSQVPNQRNFEIVGIYNSGFQEFDASYIFTDIRQIQRINQWKPDEIGNFEVFINDFDAIEAIGNKVYNETLSSLDSQTIIQKYPFIFEWLGMFDFNIYLIIGIMIIVGGFNMITAILVLILEKTPMIGILKSLGATDKSIRNIFLFNAAYIIFLGLLWGNLLGLFLLYLQKKYSFIKLDPSTYYVTEVPIYVEPIIVLLLNIGVLVLCLMILLLPTYVITKISPTKSMKFS</sequence>
<dbReference type="PANTHER" id="PTHR30489">
    <property type="entry name" value="LIPOPROTEIN-RELEASING SYSTEM TRANSMEMBRANE PROTEIN LOLE"/>
    <property type="match status" value="1"/>
</dbReference>
<keyword evidence="6 7" id="KW-0472">Membrane</keyword>
<evidence type="ECO:0000256" key="3">
    <source>
        <dbReference type="ARBA" id="ARBA00022475"/>
    </source>
</evidence>
<dbReference type="PANTHER" id="PTHR30489:SF0">
    <property type="entry name" value="LIPOPROTEIN-RELEASING SYSTEM TRANSMEMBRANE PROTEIN LOLE"/>
    <property type="match status" value="1"/>
</dbReference>
<keyword evidence="4 7" id="KW-0812">Transmembrane</keyword>
<feature type="transmembrane region" description="Helical" evidence="7">
    <location>
        <begin position="25"/>
        <end position="50"/>
    </location>
</feature>
<protein>
    <recommendedName>
        <fullName evidence="12">Transmembrane permease</fullName>
    </recommendedName>
</protein>
<evidence type="ECO:0000259" key="8">
    <source>
        <dbReference type="Pfam" id="PF02687"/>
    </source>
</evidence>
<evidence type="ECO:0000313" key="11">
    <source>
        <dbReference type="Proteomes" id="UP000038083"/>
    </source>
</evidence>
<evidence type="ECO:0000256" key="6">
    <source>
        <dbReference type="ARBA" id="ARBA00023136"/>
    </source>
</evidence>
<evidence type="ECO:0000256" key="5">
    <source>
        <dbReference type="ARBA" id="ARBA00022989"/>
    </source>
</evidence>
<keyword evidence="3" id="KW-1003">Cell membrane</keyword>
<evidence type="ECO:0008006" key="12">
    <source>
        <dbReference type="Google" id="ProtNLM"/>
    </source>
</evidence>
<evidence type="ECO:0000256" key="4">
    <source>
        <dbReference type="ARBA" id="ARBA00022692"/>
    </source>
</evidence>
<reference evidence="10 11" key="1">
    <citation type="submission" date="2015-01" db="EMBL/GenBank/DDBJ databases">
        <authorList>
            <person name="Xiang T."/>
            <person name="Song Y."/>
            <person name="Huang L."/>
            <person name="Wang B."/>
            <person name="Wu P."/>
        </authorList>
    </citation>
    <scope>NUCLEOTIDE SEQUENCE [LARGE SCALE GENOMIC DNA]</scope>
    <source>
        <strain evidence="10 11">Ccy74</strain>
    </source>
</reference>
<feature type="transmembrane region" description="Helical" evidence="7">
    <location>
        <begin position="278"/>
        <end position="302"/>
    </location>
</feature>
<dbReference type="Proteomes" id="UP000038083">
    <property type="component" value="Unassembled WGS sequence"/>
</dbReference>
<feature type="transmembrane region" description="Helical" evidence="7">
    <location>
        <begin position="371"/>
        <end position="400"/>
    </location>
</feature>
<proteinExistence type="inferred from homology"/>
<dbReference type="GO" id="GO:0098797">
    <property type="term" value="C:plasma membrane protein complex"/>
    <property type="evidence" value="ECO:0007669"/>
    <property type="project" value="TreeGrafter"/>
</dbReference>
<dbReference type="InterPro" id="IPR003838">
    <property type="entry name" value="ABC3_permease_C"/>
</dbReference>
<evidence type="ECO:0000256" key="1">
    <source>
        <dbReference type="ARBA" id="ARBA00004651"/>
    </source>
</evidence>
<organism evidence="10 11">
    <name type="scientific">Capnocytophaga cynodegmi</name>
    <dbReference type="NCBI Taxonomy" id="28189"/>
    <lineage>
        <taxon>Bacteria</taxon>
        <taxon>Pseudomonadati</taxon>
        <taxon>Bacteroidota</taxon>
        <taxon>Flavobacteriia</taxon>
        <taxon>Flavobacteriales</taxon>
        <taxon>Flavobacteriaceae</taxon>
        <taxon>Capnocytophaga</taxon>
    </lineage>
</organism>
<dbReference type="InterPro" id="IPR051447">
    <property type="entry name" value="Lipoprotein-release_system"/>
</dbReference>
<evidence type="ECO:0000256" key="2">
    <source>
        <dbReference type="ARBA" id="ARBA00005236"/>
    </source>
</evidence>
<comment type="similarity">
    <text evidence="2">Belongs to the ABC-4 integral membrane protein family. LolC/E subfamily.</text>
</comment>
<feature type="transmembrane region" description="Helical" evidence="7">
    <location>
        <begin position="323"/>
        <end position="351"/>
    </location>
</feature>
<evidence type="ECO:0000259" key="9">
    <source>
        <dbReference type="Pfam" id="PF12704"/>
    </source>
</evidence>
<dbReference type="Pfam" id="PF02687">
    <property type="entry name" value="FtsX"/>
    <property type="match status" value="1"/>
</dbReference>
<accession>A0A0B7H6Y2</accession>
<dbReference type="Pfam" id="PF12704">
    <property type="entry name" value="MacB_PCD"/>
    <property type="match status" value="1"/>
</dbReference>
<gene>
    <name evidence="10" type="ORF">CCYN74_100110</name>
</gene>
<name>A0A0B7H6Y2_9FLAO</name>
<comment type="subcellular location">
    <subcellularLocation>
        <location evidence="1">Cell membrane</location>
        <topology evidence="1">Multi-pass membrane protein</topology>
    </subcellularLocation>
</comment>
<dbReference type="GO" id="GO:0044874">
    <property type="term" value="P:lipoprotein localization to outer membrane"/>
    <property type="evidence" value="ECO:0007669"/>
    <property type="project" value="TreeGrafter"/>
</dbReference>
<dbReference type="InterPro" id="IPR025857">
    <property type="entry name" value="MacB_PCD"/>
</dbReference>
<feature type="domain" description="ABC3 transporter permease C-terminal" evidence="8">
    <location>
        <begin position="280"/>
        <end position="405"/>
    </location>
</feature>
<dbReference type="EMBL" id="CDOG01000002">
    <property type="protein sequence ID" value="CEN34279.1"/>
    <property type="molecule type" value="Genomic_DNA"/>
</dbReference>